<protein>
    <recommendedName>
        <fullName evidence="4">DUF1376 domain-containing protein</fullName>
    </recommendedName>
</protein>
<evidence type="ECO:0008006" key="4">
    <source>
        <dbReference type="Google" id="ProtNLM"/>
    </source>
</evidence>
<dbReference type="EMBL" id="SDKK01000003">
    <property type="protein sequence ID" value="TYC61339.1"/>
    <property type="molecule type" value="Genomic_DNA"/>
</dbReference>
<evidence type="ECO:0000256" key="1">
    <source>
        <dbReference type="SAM" id="MobiDB-lite"/>
    </source>
</evidence>
<evidence type="ECO:0000313" key="3">
    <source>
        <dbReference type="Proteomes" id="UP000389128"/>
    </source>
</evidence>
<feature type="compositionally biased region" description="Low complexity" evidence="1">
    <location>
        <begin position="169"/>
        <end position="179"/>
    </location>
</feature>
<dbReference type="OrthoDB" id="8910571at2"/>
<accession>A0A6C2D6U8</accession>
<gene>
    <name evidence="2" type="ORF">ETQ85_04600</name>
</gene>
<keyword evidence="3" id="KW-1185">Reference proteome</keyword>
<feature type="region of interest" description="Disordered" evidence="1">
    <location>
        <begin position="139"/>
        <end position="188"/>
    </location>
</feature>
<name>A0A6C2D6U8_9RHOO</name>
<reference evidence="2 3" key="1">
    <citation type="submission" date="2019-01" db="EMBL/GenBank/DDBJ databases">
        <title>Zoogloea oleivorans genome sequencing and assembly.</title>
        <authorList>
            <person name="Tancsics A."/>
            <person name="Farkas M."/>
            <person name="Kriszt B."/>
            <person name="Maroti G."/>
            <person name="Horvath B."/>
        </authorList>
    </citation>
    <scope>NUCLEOTIDE SEQUENCE [LARGE SCALE GENOMIC DNA]</scope>
    <source>
        <strain evidence="2 3">Buc</strain>
    </source>
</reference>
<dbReference type="RefSeq" id="WP_148577874.1">
    <property type="nucleotide sequence ID" value="NZ_SDKK01000003.1"/>
</dbReference>
<dbReference type="Proteomes" id="UP000389128">
    <property type="component" value="Unassembled WGS sequence"/>
</dbReference>
<feature type="compositionally biased region" description="Pro residues" evidence="1">
    <location>
        <begin position="156"/>
        <end position="168"/>
    </location>
</feature>
<evidence type="ECO:0000313" key="2">
    <source>
        <dbReference type="EMBL" id="TYC61339.1"/>
    </source>
</evidence>
<comment type="caution">
    <text evidence="2">The sequence shown here is derived from an EMBL/GenBank/DDBJ whole genome shotgun (WGS) entry which is preliminary data.</text>
</comment>
<organism evidence="2 3">
    <name type="scientific">Zoogloea oleivorans</name>
    <dbReference type="NCBI Taxonomy" id="1552750"/>
    <lineage>
        <taxon>Bacteria</taxon>
        <taxon>Pseudomonadati</taxon>
        <taxon>Pseudomonadota</taxon>
        <taxon>Betaproteobacteria</taxon>
        <taxon>Rhodocyclales</taxon>
        <taxon>Zoogloeaceae</taxon>
        <taxon>Zoogloea</taxon>
    </lineage>
</organism>
<dbReference type="AlphaFoldDB" id="A0A6C2D6U8"/>
<proteinExistence type="predicted"/>
<sequence length="296" mass="32506">MIDARVNVSIVSHPKTKKLKRKLGDSGPWSLICLFLWAAANRSDGKLTGMTAEDVELAVDWAGDDGAFVATLVAVGFLDGEDGNYSIHDWAEHNPWSAGAAARSEKARWIALCKHHGRERAAETMPAYADRLLSSATSTPEADDSMRVAENSCAPSPSPSPSPLPSAPPSSAAVASAEPTSDPTKGRKTTFKVWLTDIRASGQKAVSGYQPVWDYAEQVGIPAEWIELAWICFRERYTNDEKANLKRYADWRRVFLRAVKEGWMGVWSWSDRDESYRLTTIGMQALKAFEGQAGAQ</sequence>